<sequence length="279" mass="31310">MIRITQISDLHFGRDDPTLEETLIDAVNASRPDLVVVSGDFVQRARWSHFREARAFMERIEAPTLSVPGNHDLPLWNLPLRLVAPKRRYQRYIARDLEPVIRLGGVTVVGVDTTYRWHWQSGRISAEQIDRVADIIGDRGPDDVVVVVAHHPFHHSPEVEKKLMRGAPKALRRWGRAGPHVILSGHLHTWLTEPFVARRGDAQTLQVHAGTGLSTRLRGEPNDFAVLEIAGPEVRIIRHTAGADREFREADEVVFRCGDGGWVADGPAAVPRECVSDTR</sequence>
<dbReference type="InterPro" id="IPR029052">
    <property type="entry name" value="Metallo-depent_PP-like"/>
</dbReference>
<proteinExistence type="inferred from homology"/>
<accession>A0A1I0YCH6</accession>
<protein>
    <submittedName>
        <fullName evidence="6">3',5'-cyclic AMP phosphodiesterase CpdA</fullName>
    </submittedName>
</protein>
<evidence type="ECO:0000256" key="4">
    <source>
        <dbReference type="ARBA" id="ARBA00025742"/>
    </source>
</evidence>
<dbReference type="STRING" id="871651.SAMN05421688_2931"/>
<comment type="similarity">
    <text evidence="4">Belongs to the cyclic nucleotide phosphodiesterase class-III family.</text>
</comment>
<dbReference type="Proteomes" id="UP000198796">
    <property type="component" value="Unassembled WGS sequence"/>
</dbReference>
<dbReference type="RefSeq" id="WP_092066206.1">
    <property type="nucleotide sequence ID" value="NZ_FOJU01000005.1"/>
</dbReference>
<dbReference type="PANTHER" id="PTHR42988">
    <property type="entry name" value="PHOSPHOHYDROLASE"/>
    <property type="match status" value="1"/>
</dbReference>
<keyword evidence="2" id="KW-0378">Hydrolase</keyword>
<dbReference type="GO" id="GO:0046872">
    <property type="term" value="F:metal ion binding"/>
    <property type="evidence" value="ECO:0007669"/>
    <property type="project" value="UniProtKB-KW"/>
</dbReference>
<keyword evidence="3" id="KW-0408">Iron</keyword>
<dbReference type="SUPFAM" id="SSF56300">
    <property type="entry name" value="Metallo-dependent phosphatases"/>
    <property type="match status" value="1"/>
</dbReference>
<evidence type="ECO:0000256" key="2">
    <source>
        <dbReference type="ARBA" id="ARBA00022801"/>
    </source>
</evidence>
<name>A0A1I0YCH6_9RHOB</name>
<keyword evidence="1" id="KW-0479">Metal-binding</keyword>
<dbReference type="Gene3D" id="3.60.21.10">
    <property type="match status" value="1"/>
</dbReference>
<dbReference type="AlphaFoldDB" id="A0A1I0YCH6"/>
<dbReference type="GO" id="GO:0016787">
    <property type="term" value="F:hydrolase activity"/>
    <property type="evidence" value="ECO:0007669"/>
    <property type="project" value="UniProtKB-KW"/>
</dbReference>
<evidence type="ECO:0000313" key="7">
    <source>
        <dbReference type="Proteomes" id="UP000198796"/>
    </source>
</evidence>
<evidence type="ECO:0000256" key="3">
    <source>
        <dbReference type="ARBA" id="ARBA00023004"/>
    </source>
</evidence>
<evidence type="ECO:0000259" key="5">
    <source>
        <dbReference type="Pfam" id="PF00149"/>
    </source>
</evidence>
<dbReference type="PANTHER" id="PTHR42988:SF2">
    <property type="entry name" value="CYCLIC NUCLEOTIDE PHOSPHODIESTERASE CBUA0032-RELATED"/>
    <property type="match status" value="1"/>
</dbReference>
<evidence type="ECO:0000256" key="1">
    <source>
        <dbReference type="ARBA" id="ARBA00022723"/>
    </source>
</evidence>
<dbReference type="InterPro" id="IPR050884">
    <property type="entry name" value="CNP_phosphodiesterase-III"/>
</dbReference>
<dbReference type="InterPro" id="IPR004843">
    <property type="entry name" value="Calcineurin-like_PHP"/>
</dbReference>
<keyword evidence="7" id="KW-1185">Reference proteome</keyword>
<dbReference type="OrthoDB" id="651281at2"/>
<feature type="domain" description="Calcineurin-like phosphoesterase" evidence="5">
    <location>
        <begin position="2"/>
        <end position="189"/>
    </location>
</feature>
<reference evidence="6 7" key="1">
    <citation type="submission" date="2016-10" db="EMBL/GenBank/DDBJ databases">
        <authorList>
            <person name="de Groot N.N."/>
        </authorList>
    </citation>
    <scope>NUCLEOTIDE SEQUENCE [LARGE SCALE GENOMIC DNA]</scope>
    <source>
        <strain evidence="6 7">DSM 29316</strain>
    </source>
</reference>
<organism evidence="6 7">
    <name type="scientific">Poseidonocella pacifica</name>
    <dbReference type="NCBI Taxonomy" id="871651"/>
    <lineage>
        <taxon>Bacteria</taxon>
        <taxon>Pseudomonadati</taxon>
        <taxon>Pseudomonadota</taxon>
        <taxon>Alphaproteobacteria</taxon>
        <taxon>Rhodobacterales</taxon>
        <taxon>Roseobacteraceae</taxon>
        <taxon>Poseidonocella</taxon>
    </lineage>
</organism>
<dbReference type="EMBL" id="FOJU01000005">
    <property type="protein sequence ID" value="SFB11024.1"/>
    <property type="molecule type" value="Genomic_DNA"/>
</dbReference>
<dbReference type="Pfam" id="PF00149">
    <property type="entry name" value="Metallophos"/>
    <property type="match status" value="1"/>
</dbReference>
<gene>
    <name evidence="6" type="ORF">SAMN05421688_2931</name>
</gene>
<evidence type="ECO:0000313" key="6">
    <source>
        <dbReference type="EMBL" id="SFB11024.1"/>
    </source>
</evidence>